<evidence type="ECO:0000313" key="2">
    <source>
        <dbReference type="Proteomes" id="UP001140513"/>
    </source>
</evidence>
<evidence type="ECO:0000313" key="1">
    <source>
        <dbReference type="EMBL" id="KAJ4357727.1"/>
    </source>
</evidence>
<dbReference type="EMBL" id="JAPEUX010000002">
    <property type="protein sequence ID" value="KAJ4357727.1"/>
    <property type="molecule type" value="Genomic_DNA"/>
</dbReference>
<sequence>MGQLDELHISLTQEYNEHGPDHDYTKIELQTFPAYFCSDWLKPISANLRALSIYSGTDKWGPFPGYFNPSGISFPKLETLALGYYTLAHDHDLDWIVSIKSLRKVILQNCMILSWIRIDPSHMGKWKVWTHDWTELLDEREDSWSKTFAYSGKWSHYLDRIAGALPNLVDFRFDQAPTYADKDRPQYGVNHRDSCGNRIFPQRYICFDDGILPTHWPEAEDNGDMHSWLADGFPTNMHKENLEADQKSLNKLLEKLRSRGARRS</sequence>
<organism evidence="1 2">
    <name type="scientific">Didymosphaeria variabile</name>
    <dbReference type="NCBI Taxonomy" id="1932322"/>
    <lineage>
        <taxon>Eukaryota</taxon>
        <taxon>Fungi</taxon>
        <taxon>Dikarya</taxon>
        <taxon>Ascomycota</taxon>
        <taxon>Pezizomycotina</taxon>
        <taxon>Dothideomycetes</taxon>
        <taxon>Pleosporomycetidae</taxon>
        <taxon>Pleosporales</taxon>
        <taxon>Massarineae</taxon>
        <taxon>Didymosphaeriaceae</taxon>
        <taxon>Didymosphaeria</taxon>
    </lineage>
</organism>
<name>A0A9W9CE87_9PLEO</name>
<reference evidence="1" key="1">
    <citation type="submission" date="2022-10" db="EMBL/GenBank/DDBJ databases">
        <title>Tapping the CABI collections for fungal endophytes: first genome assemblies for Collariella, Neodidymelliopsis, Ascochyta clinopodiicola, Didymella pomorum, Didymosphaeria variabile, Neocosmospora piperis and Neocucurbitaria cava.</title>
        <authorList>
            <person name="Hill R."/>
        </authorList>
    </citation>
    <scope>NUCLEOTIDE SEQUENCE</scope>
    <source>
        <strain evidence="1">IMI 356815</strain>
    </source>
</reference>
<proteinExistence type="predicted"/>
<dbReference type="AlphaFoldDB" id="A0A9W9CE87"/>
<dbReference type="PANTHER" id="PTHR42057">
    <property type="entry name" value="F-BOX DOMAIN PROTEIN (AFU_ORTHOLOGUE AFUA_4G00200)"/>
    <property type="match status" value="1"/>
</dbReference>
<accession>A0A9W9CE87</accession>
<dbReference type="OrthoDB" id="3140657at2759"/>
<gene>
    <name evidence="1" type="ORF">N0V89_002303</name>
</gene>
<keyword evidence="2" id="KW-1185">Reference proteome</keyword>
<dbReference type="Proteomes" id="UP001140513">
    <property type="component" value="Unassembled WGS sequence"/>
</dbReference>
<protein>
    <submittedName>
        <fullName evidence="1">Uncharacterized protein</fullName>
    </submittedName>
</protein>
<dbReference type="GeneID" id="80905833"/>
<dbReference type="RefSeq" id="XP_056074586.1">
    <property type="nucleotide sequence ID" value="XM_056211113.1"/>
</dbReference>
<comment type="caution">
    <text evidence="1">The sequence shown here is derived from an EMBL/GenBank/DDBJ whole genome shotgun (WGS) entry which is preliminary data.</text>
</comment>
<dbReference type="PANTHER" id="PTHR42057:SF2">
    <property type="entry name" value="F-BOX DOMAIN PROTEIN (AFU_ORTHOLOGUE AFUA_4G00200)-RELATED"/>
    <property type="match status" value="1"/>
</dbReference>